<accession>A0A0F9EHJ5</accession>
<name>A0A0F9EHJ5_9ZZZZ</name>
<gene>
    <name evidence="1" type="ORF">LCGC14_2073490</name>
</gene>
<comment type="caution">
    <text evidence="1">The sequence shown here is derived from an EMBL/GenBank/DDBJ whole genome shotgun (WGS) entry which is preliminary data.</text>
</comment>
<proteinExistence type="predicted"/>
<reference evidence="1" key="1">
    <citation type="journal article" date="2015" name="Nature">
        <title>Complex archaea that bridge the gap between prokaryotes and eukaryotes.</title>
        <authorList>
            <person name="Spang A."/>
            <person name="Saw J.H."/>
            <person name="Jorgensen S.L."/>
            <person name="Zaremba-Niedzwiedzka K."/>
            <person name="Martijn J."/>
            <person name="Lind A.E."/>
            <person name="van Eijk R."/>
            <person name="Schleper C."/>
            <person name="Guy L."/>
            <person name="Ettema T.J."/>
        </authorList>
    </citation>
    <scope>NUCLEOTIDE SEQUENCE</scope>
</reference>
<organism evidence="1">
    <name type="scientific">marine sediment metagenome</name>
    <dbReference type="NCBI Taxonomy" id="412755"/>
    <lineage>
        <taxon>unclassified sequences</taxon>
        <taxon>metagenomes</taxon>
        <taxon>ecological metagenomes</taxon>
    </lineage>
</organism>
<dbReference type="EMBL" id="LAZR01024917">
    <property type="protein sequence ID" value="KKL73578.1"/>
    <property type="molecule type" value="Genomic_DNA"/>
</dbReference>
<dbReference type="AlphaFoldDB" id="A0A0F9EHJ5"/>
<protein>
    <submittedName>
        <fullName evidence="1">Uncharacterized protein</fullName>
    </submittedName>
</protein>
<sequence>MNVSEMMLELSQRLEDENEEEFDDSFRLLLLNNAQDKFTHLINKKFLTELETKDTITHSSGAIALTGVGIDSNATSELVLKGGEGILEVTIASNGKVATKLGISDLRQKESRFSTPTQEWPVYYISGNKIYVLPIIETSWVVRYLKQPDELRYTFDVASGDENTILIADRVALGLSGTQDAYKYAVLYRTTAASDDYQYYIITASANAAGYLQIQLSPDAGNVFTSADNVAFITHGFDTLYLEGVEPEINEGFHSVMLDLAEAAGWRRSGEISRWEIAYKSAVDEIAFLNGEDKIPSGMGRDLRQRSRNV</sequence>
<evidence type="ECO:0000313" key="1">
    <source>
        <dbReference type="EMBL" id="KKL73578.1"/>
    </source>
</evidence>